<protein>
    <submittedName>
        <fullName evidence="1">Uncharacterized protein</fullName>
    </submittedName>
</protein>
<comment type="caution">
    <text evidence="1">The sequence shown here is derived from an EMBL/GenBank/DDBJ whole genome shotgun (WGS) entry which is preliminary data.</text>
</comment>
<evidence type="ECO:0000313" key="1">
    <source>
        <dbReference type="EMBL" id="KAK9692601.1"/>
    </source>
</evidence>
<dbReference type="Proteomes" id="UP001458880">
    <property type="component" value="Unassembled WGS sequence"/>
</dbReference>
<dbReference type="EMBL" id="JASPKY010000575">
    <property type="protein sequence ID" value="KAK9692601.1"/>
    <property type="molecule type" value="Genomic_DNA"/>
</dbReference>
<proteinExistence type="predicted"/>
<keyword evidence="2" id="KW-1185">Reference proteome</keyword>
<reference evidence="1 2" key="1">
    <citation type="journal article" date="2024" name="BMC Genomics">
        <title>De novo assembly and annotation of Popillia japonica's genome with initial clues to its potential as an invasive pest.</title>
        <authorList>
            <person name="Cucini C."/>
            <person name="Boschi S."/>
            <person name="Funari R."/>
            <person name="Cardaioli E."/>
            <person name="Iannotti N."/>
            <person name="Marturano G."/>
            <person name="Paoli F."/>
            <person name="Bruttini M."/>
            <person name="Carapelli A."/>
            <person name="Frati F."/>
            <person name="Nardi F."/>
        </authorList>
    </citation>
    <scope>NUCLEOTIDE SEQUENCE [LARGE SCALE GENOMIC DNA]</scope>
    <source>
        <strain evidence="1">DMR45628</strain>
    </source>
</reference>
<organism evidence="1 2">
    <name type="scientific">Popillia japonica</name>
    <name type="common">Japanese beetle</name>
    <dbReference type="NCBI Taxonomy" id="7064"/>
    <lineage>
        <taxon>Eukaryota</taxon>
        <taxon>Metazoa</taxon>
        <taxon>Ecdysozoa</taxon>
        <taxon>Arthropoda</taxon>
        <taxon>Hexapoda</taxon>
        <taxon>Insecta</taxon>
        <taxon>Pterygota</taxon>
        <taxon>Neoptera</taxon>
        <taxon>Endopterygota</taxon>
        <taxon>Coleoptera</taxon>
        <taxon>Polyphaga</taxon>
        <taxon>Scarabaeiformia</taxon>
        <taxon>Scarabaeidae</taxon>
        <taxon>Rutelinae</taxon>
        <taxon>Popillia</taxon>
    </lineage>
</organism>
<sequence length="98" mass="11335">MRYPYLLLLKPVKYFVHLKQTLVILMHTHPEDEVPLSAIAETCKILRPSEANTSDFDAHTIVDNNLVHEEVNVEISIDIGGISQREEIRFNEEMMDND</sequence>
<evidence type="ECO:0000313" key="2">
    <source>
        <dbReference type="Proteomes" id="UP001458880"/>
    </source>
</evidence>
<dbReference type="AlphaFoldDB" id="A0AAW1IS07"/>
<accession>A0AAW1IS07</accession>
<name>A0AAW1IS07_POPJA</name>
<gene>
    <name evidence="1" type="ORF">QE152_g35036</name>
</gene>